<dbReference type="PANTHER" id="PTHR35278:SF1">
    <property type="entry name" value="F8K7.16"/>
    <property type="match status" value="1"/>
</dbReference>
<feature type="transmembrane region" description="Helical" evidence="2">
    <location>
        <begin position="54"/>
        <end position="75"/>
    </location>
</feature>
<dbReference type="Proteomes" id="UP000594263">
    <property type="component" value="Unplaced"/>
</dbReference>
<keyword evidence="2" id="KW-0472">Membrane</keyword>
<proteinExistence type="predicted"/>
<feature type="region of interest" description="Disordered" evidence="1">
    <location>
        <begin position="144"/>
        <end position="213"/>
    </location>
</feature>
<evidence type="ECO:0000256" key="2">
    <source>
        <dbReference type="SAM" id="Phobius"/>
    </source>
</evidence>
<protein>
    <submittedName>
        <fullName evidence="3">Uncharacterized protein</fullName>
    </submittedName>
</protein>
<evidence type="ECO:0000256" key="1">
    <source>
        <dbReference type="SAM" id="MobiDB-lite"/>
    </source>
</evidence>
<sequence length="251" mass="29300">MGNIIASFFSGLGNAISTLFNTPLDFLSGKSCNSACGATWDFICYLENFCVTHLLKMAMVIVLCYMVLLFLYLLYKMGICGCVARSLCRFYWACIRSCFSACDYCCRFIWVKTLKSNRRRKRRKRRRRRRVRDIENNISSSEYEEDESSVANTTSSTDTELESRSVQRRRRGGSRRADRLRNSLRPRSHDIGVNVGRSLSHRRRSATHGNSNRADILQDEFHDVRISRSYKFARKGRTHMKHKRRDRSAMR</sequence>
<keyword evidence="4" id="KW-1185">Reference proteome</keyword>
<reference evidence="3" key="1">
    <citation type="submission" date="2021-01" db="UniProtKB">
        <authorList>
            <consortium name="EnsemblPlants"/>
        </authorList>
    </citation>
    <scope>IDENTIFICATION</scope>
</reference>
<evidence type="ECO:0000313" key="4">
    <source>
        <dbReference type="Proteomes" id="UP000594263"/>
    </source>
</evidence>
<accession>A0A7N0TNU4</accession>
<name>A0A7N0TNU4_KALFE</name>
<organism evidence="3 4">
    <name type="scientific">Kalanchoe fedtschenkoi</name>
    <name type="common">Lavender scallops</name>
    <name type="synonym">South American air plant</name>
    <dbReference type="NCBI Taxonomy" id="63787"/>
    <lineage>
        <taxon>Eukaryota</taxon>
        <taxon>Viridiplantae</taxon>
        <taxon>Streptophyta</taxon>
        <taxon>Embryophyta</taxon>
        <taxon>Tracheophyta</taxon>
        <taxon>Spermatophyta</taxon>
        <taxon>Magnoliopsida</taxon>
        <taxon>eudicotyledons</taxon>
        <taxon>Gunneridae</taxon>
        <taxon>Pentapetalae</taxon>
        <taxon>Saxifragales</taxon>
        <taxon>Crassulaceae</taxon>
        <taxon>Kalanchoe</taxon>
    </lineage>
</organism>
<dbReference type="OMA" id="CAPTWDF"/>
<keyword evidence="2" id="KW-1133">Transmembrane helix</keyword>
<dbReference type="Gramene" id="Kaladp0040s0572.1.v1.1">
    <property type="protein sequence ID" value="Kaladp0040s0572.1.v1.1"/>
    <property type="gene ID" value="Kaladp0040s0572.v1.1"/>
</dbReference>
<evidence type="ECO:0000313" key="3">
    <source>
        <dbReference type="EnsemblPlants" id="Kaladp0040s0572.1.v1.1"/>
    </source>
</evidence>
<dbReference type="EnsemblPlants" id="Kaladp0040s0572.1.v1.1">
    <property type="protein sequence ID" value="Kaladp0040s0572.1.v1.1"/>
    <property type="gene ID" value="Kaladp0040s0572.v1.1"/>
</dbReference>
<dbReference type="AlphaFoldDB" id="A0A7N0TNU4"/>
<keyword evidence="2" id="KW-0812">Transmembrane</keyword>
<dbReference type="PANTHER" id="PTHR35278">
    <property type="entry name" value="TRANSMEMBRANE PROTEIN-RELATED"/>
    <property type="match status" value="1"/>
</dbReference>